<dbReference type="STRING" id="155417.A0A4V1XAH5"/>
<gene>
    <name evidence="1" type="ORF">DL764_005643</name>
</gene>
<sequence>MMSGPRLTAPVSRIARCISTSATASVPRASSGTILTSSKATAPLSRKYADLLQERNIEWDGSHPRSIYTRSSNRPHPPPQTMRLMQTFTTSAPQESQADTMDRTVIPFAREAPAEAAFTIRVPLLPDNYVTQYAPEETDGPLAAPQINIVAANPETVAPAAFSEVEGMGVDGVELKFVHAGEASDQEPGMLRDLWKGLEDVFGNSKGGGRFAV</sequence>
<dbReference type="EMBL" id="QJNU01000302">
    <property type="protein sequence ID" value="RYP02769.1"/>
    <property type="molecule type" value="Genomic_DNA"/>
</dbReference>
<dbReference type="Proteomes" id="UP000293360">
    <property type="component" value="Unassembled WGS sequence"/>
</dbReference>
<evidence type="ECO:0000313" key="2">
    <source>
        <dbReference type="Proteomes" id="UP000293360"/>
    </source>
</evidence>
<evidence type="ECO:0000313" key="1">
    <source>
        <dbReference type="EMBL" id="RYP02769.1"/>
    </source>
</evidence>
<organism evidence="1 2">
    <name type="scientific">Monosporascus ibericus</name>
    <dbReference type="NCBI Taxonomy" id="155417"/>
    <lineage>
        <taxon>Eukaryota</taxon>
        <taxon>Fungi</taxon>
        <taxon>Dikarya</taxon>
        <taxon>Ascomycota</taxon>
        <taxon>Pezizomycotina</taxon>
        <taxon>Sordariomycetes</taxon>
        <taxon>Xylariomycetidae</taxon>
        <taxon>Xylariales</taxon>
        <taxon>Xylariales incertae sedis</taxon>
        <taxon>Monosporascus</taxon>
    </lineage>
</organism>
<proteinExistence type="predicted"/>
<keyword evidence="2" id="KW-1185">Reference proteome</keyword>
<accession>A0A4V1XAH5</accession>
<comment type="caution">
    <text evidence="1">The sequence shown here is derived from an EMBL/GenBank/DDBJ whole genome shotgun (WGS) entry which is preliminary data.</text>
</comment>
<protein>
    <submittedName>
        <fullName evidence="1">Uncharacterized protein</fullName>
    </submittedName>
</protein>
<dbReference type="OrthoDB" id="3993201at2759"/>
<reference evidence="1 2" key="1">
    <citation type="submission" date="2018-06" db="EMBL/GenBank/DDBJ databases">
        <title>Complete Genomes of Monosporascus.</title>
        <authorList>
            <person name="Robinson A.J."/>
            <person name="Natvig D.O."/>
        </authorList>
    </citation>
    <scope>NUCLEOTIDE SEQUENCE [LARGE SCALE GENOMIC DNA]</scope>
    <source>
        <strain evidence="1 2">CBS 110550</strain>
    </source>
</reference>
<name>A0A4V1XAH5_9PEZI</name>
<dbReference type="AlphaFoldDB" id="A0A4V1XAH5"/>